<evidence type="ECO:0000313" key="3">
    <source>
        <dbReference type="Proteomes" id="UP000317835"/>
    </source>
</evidence>
<dbReference type="Proteomes" id="UP000317835">
    <property type="component" value="Chromosome"/>
</dbReference>
<sequence>MTPHIPTRAARRGFTLIELLVVIAIIGVLIALLLPAVQSAREAARRAQCTNNLKQLGLAANNYESAFGSLPPDSIYQQCVPNSRALDTMRYGPNSFALMLPLMEGTAAANAFNYDICYYDESNGTAMGIGLSTLWCPSDPEVAGRRPFHPDFWNAGHPGEGVTFNSYATNSGTWAHYIDPFNDDAIANPGMYQAWTQATNGTYRPERAIRLSEIRDGTSNTFLFSEHAHGILAEPDLSNTHWWLSAWWGDTRFDTMFPINAHRKHSTDIAQSGYWWIPLQAASSFHPGGANFAFVDGSVRFIKETIATWPNDMSNFGDPVGVAYGPFSEYQFGTARSAVYQALSTRAGGEVVSADQY</sequence>
<dbReference type="PROSITE" id="PS00409">
    <property type="entry name" value="PROKAR_NTER_METHYL"/>
    <property type="match status" value="1"/>
</dbReference>
<dbReference type="AlphaFoldDB" id="A0A518HD14"/>
<dbReference type="PANTHER" id="PTHR30093">
    <property type="entry name" value="GENERAL SECRETION PATHWAY PROTEIN G"/>
    <property type="match status" value="1"/>
</dbReference>
<dbReference type="Pfam" id="PF07596">
    <property type="entry name" value="SBP_bac_10"/>
    <property type="match status" value="1"/>
</dbReference>
<dbReference type="SUPFAM" id="SSF54523">
    <property type="entry name" value="Pili subunits"/>
    <property type="match status" value="1"/>
</dbReference>
<dbReference type="EMBL" id="CP036426">
    <property type="protein sequence ID" value="QDV38754.1"/>
    <property type="molecule type" value="Genomic_DNA"/>
</dbReference>
<organism evidence="2 3">
    <name type="scientific">Tautonia plasticadhaerens</name>
    <dbReference type="NCBI Taxonomy" id="2527974"/>
    <lineage>
        <taxon>Bacteria</taxon>
        <taxon>Pseudomonadati</taxon>
        <taxon>Planctomycetota</taxon>
        <taxon>Planctomycetia</taxon>
        <taxon>Isosphaerales</taxon>
        <taxon>Isosphaeraceae</taxon>
        <taxon>Tautonia</taxon>
    </lineage>
</organism>
<dbReference type="NCBIfam" id="TIGR04294">
    <property type="entry name" value="pre_pil_HX9DG"/>
    <property type="match status" value="1"/>
</dbReference>
<dbReference type="Pfam" id="PF07963">
    <property type="entry name" value="N_methyl"/>
    <property type="match status" value="1"/>
</dbReference>
<keyword evidence="3" id="KW-1185">Reference proteome</keyword>
<gene>
    <name evidence="2" type="ORF">ElP_67110</name>
</gene>
<dbReference type="InterPro" id="IPR045584">
    <property type="entry name" value="Pilin-like"/>
</dbReference>
<evidence type="ECO:0000259" key="1">
    <source>
        <dbReference type="Pfam" id="PF07596"/>
    </source>
</evidence>
<accession>A0A518HD14</accession>
<protein>
    <submittedName>
        <fullName evidence="2">Putative major pilin subunit</fullName>
    </submittedName>
</protein>
<dbReference type="OrthoDB" id="262194at2"/>
<name>A0A518HD14_9BACT</name>
<dbReference type="KEGG" id="tpla:ElP_67110"/>
<feature type="domain" description="DUF1559" evidence="1">
    <location>
        <begin position="38"/>
        <end position="307"/>
    </location>
</feature>
<dbReference type="NCBIfam" id="TIGR02532">
    <property type="entry name" value="IV_pilin_GFxxxE"/>
    <property type="match status" value="1"/>
</dbReference>
<proteinExistence type="predicted"/>
<dbReference type="PANTHER" id="PTHR30093:SF2">
    <property type="entry name" value="TYPE II SECRETION SYSTEM PROTEIN H"/>
    <property type="match status" value="1"/>
</dbReference>
<dbReference type="InterPro" id="IPR011453">
    <property type="entry name" value="DUF1559"/>
</dbReference>
<dbReference type="InterPro" id="IPR027558">
    <property type="entry name" value="Pre_pil_HX9DG_C"/>
</dbReference>
<reference evidence="2 3" key="1">
    <citation type="submission" date="2019-02" db="EMBL/GenBank/DDBJ databases">
        <title>Deep-cultivation of Planctomycetes and their phenomic and genomic characterization uncovers novel biology.</title>
        <authorList>
            <person name="Wiegand S."/>
            <person name="Jogler M."/>
            <person name="Boedeker C."/>
            <person name="Pinto D."/>
            <person name="Vollmers J."/>
            <person name="Rivas-Marin E."/>
            <person name="Kohn T."/>
            <person name="Peeters S.H."/>
            <person name="Heuer A."/>
            <person name="Rast P."/>
            <person name="Oberbeckmann S."/>
            <person name="Bunk B."/>
            <person name="Jeske O."/>
            <person name="Meyerdierks A."/>
            <person name="Storesund J.E."/>
            <person name="Kallscheuer N."/>
            <person name="Luecker S."/>
            <person name="Lage O.M."/>
            <person name="Pohl T."/>
            <person name="Merkel B.J."/>
            <person name="Hornburger P."/>
            <person name="Mueller R.-W."/>
            <person name="Bruemmer F."/>
            <person name="Labrenz M."/>
            <person name="Spormann A.M."/>
            <person name="Op den Camp H."/>
            <person name="Overmann J."/>
            <person name="Amann R."/>
            <person name="Jetten M.S.M."/>
            <person name="Mascher T."/>
            <person name="Medema M.H."/>
            <person name="Devos D.P."/>
            <person name="Kaster A.-K."/>
            <person name="Ovreas L."/>
            <person name="Rohde M."/>
            <person name="Galperin M.Y."/>
            <person name="Jogler C."/>
        </authorList>
    </citation>
    <scope>NUCLEOTIDE SEQUENCE [LARGE SCALE GENOMIC DNA]</scope>
    <source>
        <strain evidence="2 3">ElP</strain>
    </source>
</reference>
<dbReference type="RefSeq" id="WP_145277507.1">
    <property type="nucleotide sequence ID" value="NZ_CP036426.1"/>
</dbReference>
<dbReference type="Gene3D" id="3.30.700.10">
    <property type="entry name" value="Glycoprotein, Type 4 Pilin"/>
    <property type="match status" value="1"/>
</dbReference>
<dbReference type="InterPro" id="IPR012902">
    <property type="entry name" value="N_methyl_site"/>
</dbReference>
<evidence type="ECO:0000313" key="2">
    <source>
        <dbReference type="EMBL" id="QDV38754.1"/>
    </source>
</evidence>